<feature type="chain" id="PRO_5046501642" evidence="1">
    <location>
        <begin position="36"/>
        <end position="203"/>
    </location>
</feature>
<accession>A0ABR6U4S4</accession>
<evidence type="ECO:0000256" key="1">
    <source>
        <dbReference type="SAM" id="SignalP"/>
    </source>
</evidence>
<comment type="caution">
    <text evidence="2">The sequence shown here is derived from an EMBL/GenBank/DDBJ whole genome shotgun (WGS) entry which is preliminary data.</text>
</comment>
<feature type="signal peptide" evidence="1">
    <location>
        <begin position="1"/>
        <end position="35"/>
    </location>
</feature>
<dbReference type="RefSeq" id="WP_186344685.1">
    <property type="nucleotide sequence ID" value="NZ_BMMR01000002.1"/>
</dbReference>
<dbReference type="EMBL" id="JACMYC010000002">
    <property type="protein sequence ID" value="MBC2959390.1"/>
    <property type="molecule type" value="Genomic_DNA"/>
</dbReference>
<reference evidence="2 3" key="1">
    <citation type="submission" date="2020-08" db="EMBL/GenBank/DDBJ databases">
        <title>novel species in genus Nocardioides.</title>
        <authorList>
            <person name="Zhang G."/>
        </authorList>
    </citation>
    <scope>NUCLEOTIDE SEQUENCE [LARGE SCALE GENOMIC DNA]</scope>
    <source>
        <strain evidence="2 3">SC8A-24</strain>
    </source>
</reference>
<evidence type="ECO:0000313" key="2">
    <source>
        <dbReference type="EMBL" id="MBC2959390.1"/>
    </source>
</evidence>
<gene>
    <name evidence="2" type="ORF">H7344_03655</name>
</gene>
<dbReference type="PROSITE" id="PS51318">
    <property type="entry name" value="TAT"/>
    <property type="match status" value="1"/>
</dbReference>
<keyword evidence="3" id="KW-1185">Reference proteome</keyword>
<sequence length="203" mass="22048">MSDHPARRASMRMVSAGLSAGLTIGLLAAAMPAASADADLAAGDAKKDAHPALDITRVEVFHSRQAVKVLVRVRDYAGMDSGAKVATALGVHFDTRGNGKPEHLIKIDGMHIAAGSTSDWNRMRPNGIDPWGDWTDCYPDGWDKPLIRSKPQKDKVVFLAPRTCLGDPNSVRVAVQSYKPYRSKTKADWARGVRRYIGSVELI</sequence>
<dbReference type="InterPro" id="IPR006311">
    <property type="entry name" value="TAT_signal"/>
</dbReference>
<keyword evidence="1" id="KW-0732">Signal</keyword>
<name>A0ABR6U4S4_9ACTN</name>
<evidence type="ECO:0000313" key="3">
    <source>
        <dbReference type="Proteomes" id="UP000604001"/>
    </source>
</evidence>
<dbReference type="Proteomes" id="UP000604001">
    <property type="component" value="Unassembled WGS sequence"/>
</dbReference>
<protein>
    <submittedName>
        <fullName evidence="2">Uncharacterized protein</fullName>
    </submittedName>
</protein>
<proteinExistence type="predicted"/>
<organism evidence="2 3">
    <name type="scientific">Nocardioides deserti</name>
    <dbReference type="NCBI Taxonomy" id="1588644"/>
    <lineage>
        <taxon>Bacteria</taxon>
        <taxon>Bacillati</taxon>
        <taxon>Actinomycetota</taxon>
        <taxon>Actinomycetes</taxon>
        <taxon>Propionibacteriales</taxon>
        <taxon>Nocardioidaceae</taxon>
        <taxon>Nocardioides</taxon>
    </lineage>
</organism>